<feature type="transmembrane region" description="Helical" evidence="1">
    <location>
        <begin position="502"/>
        <end position="524"/>
    </location>
</feature>
<feature type="transmembrane region" description="Helical" evidence="1">
    <location>
        <begin position="358"/>
        <end position="377"/>
    </location>
</feature>
<feature type="domain" description="Acyltransferase 3" evidence="3">
    <location>
        <begin position="208"/>
        <end position="593"/>
    </location>
</feature>
<feature type="transmembrane region" description="Helical" evidence="1">
    <location>
        <begin position="246"/>
        <end position="271"/>
    </location>
</feature>
<dbReference type="AlphaFoldDB" id="A0AAJ7E4P9"/>
<dbReference type="GeneID" id="106114101"/>
<dbReference type="PANTHER" id="PTHR11161:SF22">
    <property type="entry name" value="ACYLTRANSFERASE 3 DOMAIN-CONTAINING PROTEIN-RELATED"/>
    <property type="match status" value="1"/>
</dbReference>
<organism evidence="4">
    <name type="scientific">Papilio xuthus</name>
    <name type="common">Asian swallowtail butterfly</name>
    <dbReference type="NCBI Taxonomy" id="66420"/>
    <lineage>
        <taxon>Eukaryota</taxon>
        <taxon>Metazoa</taxon>
        <taxon>Ecdysozoa</taxon>
        <taxon>Arthropoda</taxon>
        <taxon>Hexapoda</taxon>
        <taxon>Insecta</taxon>
        <taxon>Pterygota</taxon>
        <taxon>Neoptera</taxon>
        <taxon>Endopterygota</taxon>
        <taxon>Lepidoptera</taxon>
        <taxon>Glossata</taxon>
        <taxon>Ditrysia</taxon>
        <taxon>Papilionoidea</taxon>
        <taxon>Papilionidae</taxon>
        <taxon>Papilioninae</taxon>
        <taxon>Papilio</taxon>
    </lineage>
</organism>
<feature type="transmembrane region" description="Helical" evidence="1">
    <location>
        <begin position="545"/>
        <end position="561"/>
    </location>
</feature>
<feature type="transmembrane region" description="Helical" evidence="1">
    <location>
        <begin position="434"/>
        <end position="451"/>
    </location>
</feature>
<keyword evidence="2" id="KW-0732">Signal</keyword>
<protein>
    <submittedName>
        <fullName evidence="4">Nose resistant to fluoxetine protein 6-like</fullName>
    </submittedName>
</protein>
<gene>
    <name evidence="4" type="primary">LOC106114101</name>
</gene>
<keyword evidence="1" id="KW-1133">Transmembrane helix</keyword>
<dbReference type="PANTHER" id="PTHR11161">
    <property type="entry name" value="O-ACYLTRANSFERASE"/>
    <property type="match status" value="1"/>
</dbReference>
<feature type="transmembrane region" description="Helical" evidence="1">
    <location>
        <begin position="206"/>
        <end position="226"/>
    </location>
</feature>
<keyword evidence="1" id="KW-0812">Transmembrane</keyword>
<sequence length="614" mass="71477">MILFFLFYVFAQSTAVIYHLNDEEYARMPPVFNFDRYEICVNQKDGIYCTTNIDLVTDEENELYNMIQEYSERKDTHYNHTRLFHGICVSKMCSEYLKENSSEDFKIIVERCLNDTYWKNYKLKSKLDDIFCNNHKKQSDKFELTDIAFAVFCFFLITFNVIGSVYDFFIKGKEGNKWLLCFSIKQNWRKLTAPTSKVAKRRNSRLLGLNGMRLISSVLVVAFHSMLPFMIAGDNTKKVEDSYNSILYHLLFDGSVLVQTFFVISGCMLAYNLDMFVPKEKLNWKIIPYGTYLRWLRLTPPYFVVLAFTMTWARFFGSGPLWHKVVYNEVQDCRSDGWLNMLYVNNYIDRSQCMMHTWYLAADTHLFILGLVILGVAKSNRARIVILSLLFSISLVIPALETYYQDLHAYFTITPEFVRALFRNNPTFNAYRRTHTNISCYITGISLGLLISKLQKKKMNTKISTKYKYWYWAIVPVGMAGILTSGIFYMDGVDAPLIYKAIHSGILRATAGIMISAIILGMVLRIEDTYRSILEWRGWTTPARLSYSAYLIHLIVIQVLTGTRTNLIYITEFHIILVTIGTSVITFLIAVPFWFLVEAPISQFLKLLYPLDYK</sequence>
<evidence type="ECO:0000256" key="2">
    <source>
        <dbReference type="SAM" id="SignalP"/>
    </source>
</evidence>
<dbReference type="InterPro" id="IPR002656">
    <property type="entry name" value="Acyl_transf_3_dom"/>
</dbReference>
<accession>A0AAJ7E4P9</accession>
<feature type="transmembrane region" description="Helical" evidence="1">
    <location>
        <begin position="292"/>
        <end position="313"/>
    </location>
</feature>
<keyword evidence="1" id="KW-0472">Membrane</keyword>
<evidence type="ECO:0000313" key="4">
    <source>
        <dbReference type="RefSeq" id="XP_013162645.1"/>
    </source>
</evidence>
<feature type="transmembrane region" description="Helical" evidence="1">
    <location>
        <begin position="471"/>
        <end position="490"/>
    </location>
</feature>
<feature type="signal peptide" evidence="2">
    <location>
        <begin position="1"/>
        <end position="15"/>
    </location>
</feature>
<evidence type="ECO:0000256" key="1">
    <source>
        <dbReference type="SAM" id="Phobius"/>
    </source>
</evidence>
<proteinExistence type="predicted"/>
<dbReference type="Pfam" id="PF01757">
    <property type="entry name" value="Acyl_transf_3"/>
    <property type="match status" value="1"/>
</dbReference>
<name>A0AAJ7E4P9_PAPXU</name>
<feature type="transmembrane region" description="Helical" evidence="1">
    <location>
        <begin position="573"/>
        <end position="597"/>
    </location>
</feature>
<dbReference type="InterPro" id="IPR052728">
    <property type="entry name" value="O2_lipid_transport_reg"/>
</dbReference>
<dbReference type="KEGG" id="pxu:106114101"/>
<dbReference type="RefSeq" id="XP_013162645.1">
    <property type="nucleotide sequence ID" value="XM_013307191.1"/>
</dbReference>
<feature type="transmembrane region" description="Helical" evidence="1">
    <location>
        <begin position="384"/>
        <end position="404"/>
    </location>
</feature>
<evidence type="ECO:0000259" key="3">
    <source>
        <dbReference type="Pfam" id="PF01757"/>
    </source>
</evidence>
<reference evidence="4" key="1">
    <citation type="submission" date="2025-08" db="UniProtKB">
        <authorList>
            <consortium name="RefSeq"/>
        </authorList>
    </citation>
    <scope>IDENTIFICATION</scope>
</reference>
<feature type="chain" id="PRO_5042548120" evidence="2">
    <location>
        <begin position="16"/>
        <end position="614"/>
    </location>
</feature>
<feature type="transmembrane region" description="Helical" evidence="1">
    <location>
        <begin position="147"/>
        <end position="169"/>
    </location>
</feature>
<dbReference type="Proteomes" id="UP000694872">
    <property type="component" value="Unplaced"/>
</dbReference>
<dbReference type="GO" id="GO:0016747">
    <property type="term" value="F:acyltransferase activity, transferring groups other than amino-acyl groups"/>
    <property type="evidence" value="ECO:0007669"/>
    <property type="project" value="InterPro"/>
</dbReference>